<feature type="transmembrane region" description="Helical" evidence="1">
    <location>
        <begin position="103"/>
        <end position="129"/>
    </location>
</feature>
<dbReference type="EMBL" id="JACCKB010000008">
    <property type="protein sequence ID" value="NYZ65885.1"/>
    <property type="molecule type" value="Genomic_DNA"/>
</dbReference>
<dbReference type="Pfam" id="PF20332">
    <property type="entry name" value="DUF6627"/>
    <property type="match status" value="1"/>
</dbReference>
<keyword evidence="1" id="KW-0472">Membrane</keyword>
<proteinExistence type="predicted"/>
<evidence type="ECO:0000313" key="2">
    <source>
        <dbReference type="EMBL" id="NYZ65885.1"/>
    </source>
</evidence>
<protein>
    <submittedName>
        <fullName evidence="2">PA2779 family protein</fullName>
    </submittedName>
</protein>
<dbReference type="NCBIfam" id="NF033919">
    <property type="entry name" value="PA2779_fam"/>
    <property type="match status" value="1"/>
</dbReference>
<accession>A0A853I9E6</accession>
<gene>
    <name evidence="2" type="ORF">H0A36_07645</name>
</gene>
<evidence type="ECO:0000256" key="1">
    <source>
        <dbReference type="SAM" id="Phobius"/>
    </source>
</evidence>
<evidence type="ECO:0000313" key="3">
    <source>
        <dbReference type="Proteomes" id="UP000569732"/>
    </source>
</evidence>
<reference evidence="2 3" key="1">
    <citation type="submission" date="2020-07" db="EMBL/GenBank/DDBJ databases">
        <title>Endozoicomonas sp. nov., isolated from sediment.</title>
        <authorList>
            <person name="Gu T."/>
        </authorList>
    </citation>
    <scope>NUCLEOTIDE SEQUENCE [LARGE SCALE GENOMIC DNA]</scope>
    <source>
        <strain evidence="2 3">SM1973</strain>
    </source>
</reference>
<dbReference type="RefSeq" id="WP_180567912.1">
    <property type="nucleotide sequence ID" value="NZ_JACCKB010000008.1"/>
</dbReference>
<keyword evidence="1" id="KW-1133">Transmembrane helix</keyword>
<keyword evidence="3" id="KW-1185">Reference proteome</keyword>
<dbReference type="InterPro" id="IPR016924">
    <property type="entry name" value="UCP029543"/>
</dbReference>
<name>A0A853I9E6_9GAMM</name>
<dbReference type="Proteomes" id="UP000569732">
    <property type="component" value="Unassembled WGS sequence"/>
</dbReference>
<dbReference type="AlphaFoldDB" id="A0A853I9E6"/>
<dbReference type="InterPro" id="IPR046735">
    <property type="entry name" value="PA2779-like"/>
</dbReference>
<sequence length="133" mass="14529">MALTFGGRRLVALILTCCIALLSIQSTMVRAGMVGTDQVIAEEQHQVDKEALLSMLEEDEVKEKLQALGVPEEQVKSRIDAMTPEELAQFNEKLTELPAGSGVAGVIVLFLVVFIVTDMLCATDIFTFVRCIN</sequence>
<organism evidence="2 3">
    <name type="scientific">Spartinivicinus marinus</name>
    <dbReference type="NCBI Taxonomy" id="2994442"/>
    <lineage>
        <taxon>Bacteria</taxon>
        <taxon>Pseudomonadati</taxon>
        <taxon>Pseudomonadota</taxon>
        <taxon>Gammaproteobacteria</taxon>
        <taxon>Oceanospirillales</taxon>
        <taxon>Zooshikellaceae</taxon>
        <taxon>Spartinivicinus</taxon>
    </lineage>
</organism>
<comment type="caution">
    <text evidence="2">The sequence shown here is derived from an EMBL/GenBank/DDBJ whole genome shotgun (WGS) entry which is preliminary data.</text>
</comment>
<keyword evidence="1" id="KW-0812">Transmembrane</keyword>
<dbReference type="PIRSF" id="PIRSF029543">
    <property type="entry name" value="UCP029543"/>
    <property type="match status" value="1"/>
</dbReference>